<proteinExistence type="predicted"/>
<sequence>MAAARCGQGIEERPPPALTIIRRTATARPAMYAVLAAAIIGSLFWSPADRTHHGDRWLASVGQSLHHRGDAGHPGLVTLEYRPDRPALLVGPRSDLKPVLGLGVSPDQTRYLYAGCPWVPAGRDAARVAVVSPPPAEPPSGCAPTADPRRVAAGCQPGARSGR</sequence>
<name>A0ABM7YSS7_9BURK</name>
<dbReference type="Proteomes" id="UP001057498">
    <property type="component" value="Chromosome"/>
</dbReference>
<keyword evidence="2" id="KW-0472">Membrane</keyword>
<accession>A0ABM7YSS7</accession>
<evidence type="ECO:0000313" key="4">
    <source>
        <dbReference type="Proteomes" id="UP001057498"/>
    </source>
</evidence>
<evidence type="ECO:0000313" key="3">
    <source>
        <dbReference type="EMBL" id="BDI07693.1"/>
    </source>
</evidence>
<keyword evidence="2" id="KW-0812">Transmembrane</keyword>
<keyword evidence="4" id="KW-1185">Reference proteome</keyword>
<dbReference type="EMBL" id="AP025730">
    <property type="protein sequence ID" value="BDI07693.1"/>
    <property type="molecule type" value="Genomic_DNA"/>
</dbReference>
<gene>
    <name evidence="3" type="ORF">CATMQ487_46630</name>
</gene>
<reference evidence="3" key="1">
    <citation type="submission" date="2022-04" db="EMBL/GenBank/DDBJ databases">
        <title>Whole genome sequence of Sphaerotilus sp. FB-5.</title>
        <authorList>
            <person name="Takeda M."/>
            <person name="Narihara S."/>
            <person name="Akimoto M."/>
            <person name="Akimoto R."/>
            <person name="Nishiyashiki S."/>
            <person name="Murakami T."/>
        </authorList>
    </citation>
    <scope>NUCLEOTIDE SEQUENCE</scope>
    <source>
        <strain evidence="3">FB-5</strain>
    </source>
</reference>
<organism evidence="3 4">
    <name type="scientific">Sphaerotilus microaerophilus</name>
    <dbReference type="NCBI Taxonomy" id="2914710"/>
    <lineage>
        <taxon>Bacteria</taxon>
        <taxon>Pseudomonadati</taxon>
        <taxon>Pseudomonadota</taxon>
        <taxon>Betaproteobacteria</taxon>
        <taxon>Burkholderiales</taxon>
        <taxon>Sphaerotilaceae</taxon>
        <taxon>Sphaerotilus</taxon>
    </lineage>
</organism>
<evidence type="ECO:0000256" key="1">
    <source>
        <dbReference type="SAM" id="MobiDB-lite"/>
    </source>
</evidence>
<protein>
    <submittedName>
        <fullName evidence="3">Uncharacterized protein</fullName>
    </submittedName>
</protein>
<keyword evidence="2" id="KW-1133">Transmembrane helix</keyword>
<feature type="region of interest" description="Disordered" evidence="1">
    <location>
        <begin position="132"/>
        <end position="163"/>
    </location>
</feature>
<evidence type="ECO:0000256" key="2">
    <source>
        <dbReference type="SAM" id="Phobius"/>
    </source>
</evidence>
<feature type="transmembrane region" description="Helical" evidence="2">
    <location>
        <begin position="30"/>
        <end position="48"/>
    </location>
</feature>